<feature type="compositionally biased region" description="Basic and acidic residues" evidence="1">
    <location>
        <begin position="377"/>
        <end position="406"/>
    </location>
</feature>
<protein>
    <recommendedName>
        <fullName evidence="4">RRM domain-containing protein</fullName>
    </recommendedName>
</protein>
<feature type="region of interest" description="Disordered" evidence="1">
    <location>
        <begin position="51"/>
        <end position="75"/>
    </location>
</feature>
<dbReference type="EMBL" id="KV453848">
    <property type="protein sequence ID" value="ODV87162.1"/>
    <property type="molecule type" value="Genomic_DNA"/>
</dbReference>
<feature type="compositionally biased region" description="Basic and acidic residues" evidence="1">
    <location>
        <begin position="484"/>
        <end position="520"/>
    </location>
</feature>
<evidence type="ECO:0000313" key="3">
    <source>
        <dbReference type="Proteomes" id="UP000094801"/>
    </source>
</evidence>
<feature type="compositionally biased region" description="Basic and acidic residues" evidence="1">
    <location>
        <begin position="561"/>
        <end position="574"/>
    </location>
</feature>
<sequence length="799" mass="88007">MGPKKMTLSEFYADTSLGESWADDDFDINSIAIQVDKPSYNNYNSSGYYNNSYSDGSPPRHNNNYGGPGSYGPGRGGHEINIRNLQPPFIAKLQNLSEITTKKLLKDLFDSRYVSFEKCLLLKDPAPPHPRFSLSHQPEVSNKKCAFMQLQTAQDLQKVLKWNDIYVHRAKVQFSLADFQDFQDVQQYNRDIGFDENEDEKRLEKQFEEEKKVQASRSHLPAKFANVDSHLGNANLGISVKDKMRPAVSLPQTSIFQHREAPSELPQVSKPKPSPFGNARPVDLTADDILKKRTSVDNGKPIESTSQLFHSNSSLDHPAPAPVQPHPKSNPFGAAKPVDVLSKQLELEKNLAQLAINSTTFKTMAAYELEQQRLEAEAKNKEEQKLKQKRKQEMETEKQKQRERVVIDSTSSSTSLKVSNKIDKTKTLAESLGGLNGHSASNSNPSQFKTQKKELTPFSSSSSSSDRAVKPKSVTMLKRPQRKSLTDDATEHSKKPNVDLTKREIDYVKEKDSKLLEDHTATSPELANSSSSSKAESKDKVFDQTKVSSEQSNEKASAGTKFEKRPRIKNDSVRFNKKGSSSISVRYNHSKAEDTEKGLEKGLEKGSEKGSEKGLEKGSENDNNAISIEDVPANSTSTSTKAPRRQRARTKPSKTSKSNDGTINTAMSADVTSLNSKPKESSEKSNITKPKESSEKPSDTKLKESSEKPSDTKPKADAQGPIATGSEGSSETTPPATRGRGGYRGRGSGGRGRGRGGRRRGGMGTDLELTKSMKYVKPGLAPNGEPLKPKDKPAASADT</sequence>
<feature type="region of interest" description="Disordered" evidence="1">
    <location>
        <begin position="257"/>
        <end position="335"/>
    </location>
</feature>
<feature type="compositionally biased region" description="Polar residues" evidence="1">
    <location>
        <begin position="438"/>
        <end position="449"/>
    </location>
</feature>
<feature type="compositionally biased region" description="Polar residues" evidence="1">
    <location>
        <begin position="655"/>
        <end position="672"/>
    </location>
</feature>
<feature type="compositionally biased region" description="Polar residues" evidence="1">
    <location>
        <begin position="578"/>
        <end position="587"/>
    </location>
</feature>
<organism evidence="2 3">
    <name type="scientific">[Candida] arabinofermentans NRRL YB-2248</name>
    <dbReference type="NCBI Taxonomy" id="983967"/>
    <lineage>
        <taxon>Eukaryota</taxon>
        <taxon>Fungi</taxon>
        <taxon>Dikarya</taxon>
        <taxon>Ascomycota</taxon>
        <taxon>Saccharomycotina</taxon>
        <taxon>Pichiomycetes</taxon>
        <taxon>Pichiales</taxon>
        <taxon>Pichiaceae</taxon>
        <taxon>Ogataea</taxon>
        <taxon>Ogataea/Candida clade</taxon>
    </lineage>
</organism>
<feature type="compositionally biased region" description="Basic residues" evidence="1">
    <location>
        <begin position="752"/>
        <end position="761"/>
    </location>
</feature>
<name>A0A1E4T613_9ASCO</name>
<evidence type="ECO:0000256" key="1">
    <source>
        <dbReference type="SAM" id="MobiDB-lite"/>
    </source>
</evidence>
<feature type="compositionally biased region" description="Basic and acidic residues" evidence="1">
    <location>
        <begin position="689"/>
        <end position="716"/>
    </location>
</feature>
<feature type="compositionally biased region" description="Polar residues" evidence="1">
    <location>
        <begin position="726"/>
        <end position="735"/>
    </location>
</feature>
<accession>A0A1E4T613</accession>
<feature type="compositionally biased region" description="Polar residues" evidence="1">
    <location>
        <begin position="545"/>
        <end position="555"/>
    </location>
</feature>
<dbReference type="CDD" id="cd00590">
    <property type="entry name" value="RRM_SF"/>
    <property type="match status" value="1"/>
</dbReference>
<dbReference type="OrthoDB" id="48651at2759"/>
<keyword evidence="3" id="KW-1185">Reference proteome</keyword>
<proteinExistence type="predicted"/>
<feature type="compositionally biased region" description="Gly residues" evidence="1">
    <location>
        <begin position="739"/>
        <end position="751"/>
    </location>
</feature>
<feature type="region of interest" description="Disordered" evidence="1">
    <location>
        <begin position="377"/>
        <end position="799"/>
    </location>
</feature>
<feature type="compositionally biased region" description="Basic residues" evidence="1">
    <location>
        <begin position="642"/>
        <end position="654"/>
    </location>
</feature>
<feature type="compositionally biased region" description="Polar residues" evidence="1">
    <location>
        <begin position="303"/>
        <end position="315"/>
    </location>
</feature>
<evidence type="ECO:0000313" key="2">
    <source>
        <dbReference type="EMBL" id="ODV87162.1"/>
    </source>
</evidence>
<dbReference type="AlphaFoldDB" id="A0A1E4T613"/>
<evidence type="ECO:0008006" key="4">
    <source>
        <dbReference type="Google" id="ProtNLM"/>
    </source>
</evidence>
<dbReference type="Proteomes" id="UP000094801">
    <property type="component" value="Unassembled WGS sequence"/>
</dbReference>
<feature type="compositionally biased region" description="Basic and acidic residues" evidence="1">
    <location>
        <begin position="590"/>
        <end position="620"/>
    </location>
</feature>
<feature type="compositionally biased region" description="Gly residues" evidence="1">
    <location>
        <begin position="66"/>
        <end position="75"/>
    </location>
</feature>
<reference evidence="3" key="1">
    <citation type="submission" date="2016-04" db="EMBL/GenBank/DDBJ databases">
        <title>Comparative genomics of biotechnologically important yeasts.</title>
        <authorList>
            <consortium name="DOE Joint Genome Institute"/>
            <person name="Riley R."/>
            <person name="Haridas S."/>
            <person name="Wolfe K.H."/>
            <person name="Lopes M.R."/>
            <person name="Hittinger C.T."/>
            <person name="Goker M."/>
            <person name="Salamov A."/>
            <person name="Wisecaver J."/>
            <person name="Long T.M."/>
            <person name="Aerts A.L."/>
            <person name="Barry K."/>
            <person name="Choi C."/>
            <person name="Clum A."/>
            <person name="Coughlan A.Y."/>
            <person name="Deshpande S."/>
            <person name="Douglass A.P."/>
            <person name="Hanson S.J."/>
            <person name="Klenk H.-P."/>
            <person name="Labutti K."/>
            <person name="Lapidus A."/>
            <person name="Lindquist E."/>
            <person name="Lipzen A."/>
            <person name="Meier-Kolthoff J.P."/>
            <person name="Ohm R.A."/>
            <person name="Otillar R.P."/>
            <person name="Pangilinan J."/>
            <person name="Peng Y."/>
            <person name="Rokas A."/>
            <person name="Rosa C.A."/>
            <person name="Scheuner C."/>
            <person name="Sibirny A.A."/>
            <person name="Slot J.C."/>
            <person name="Stielow J.B."/>
            <person name="Sun H."/>
            <person name="Kurtzman C.P."/>
            <person name="Blackwell M."/>
            <person name="Grigoriev I.V."/>
            <person name="Jeffries T.W."/>
        </authorList>
    </citation>
    <scope>NUCLEOTIDE SEQUENCE [LARGE SCALE GENOMIC DNA]</scope>
    <source>
        <strain evidence="3">NRRL YB-2248</strain>
    </source>
</reference>
<dbReference type="STRING" id="983967.A0A1E4T613"/>
<gene>
    <name evidence="2" type="ORF">CANARDRAFT_26586</name>
</gene>